<dbReference type="PANTHER" id="PTHR19328:SF13">
    <property type="entry name" value="HIPL1 PROTEIN"/>
    <property type="match status" value="1"/>
</dbReference>
<keyword evidence="4" id="KW-1185">Reference proteome</keyword>
<proteinExistence type="predicted"/>
<feature type="domain" description="Glucose/Sorbosone dehydrogenase" evidence="2">
    <location>
        <begin position="99"/>
        <end position="390"/>
    </location>
</feature>
<dbReference type="InterPro" id="IPR011041">
    <property type="entry name" value="Quinoprot_gluc/sorb_DH_b-prop"/>
</dbReference>
<dbReference type="PANTHER" id="PTHR19328">
    <property type="entry name" value="HEDGEHOG-INTERACTING PROTEIN"/>
    <property type="match status" value="1"/>
</dbReference>
<dbReference type="RefSeq" id="WP_168008261.1">
    <property type="nucleotide sequence ID" value="NZ_JAATHJ010000025.1"/>
</dbReference>
<reference evidence="3 4" key="1">
    <citation type="submission" date="2020-03" db="EMBL/GenBank/DDBJ databases">
        <title>Assessment of the enzymatic potential of alkaline-tolerant lipase obtained from Bacillus luteus H11 (technogenic soil) for the bioremediation of saline soils contaminated with petroleum substances.</title>
        <authorList>
            <person name="Kalwasinska A."/>
        </authorList>
    </citation>
    <scope>NUCLEOTIDE SEQUENCE [LARGE SCALE GENOMIC DNA]</scope>
    <source>
        <strain evidence="3 4">H11</strain>
    </source>
</reference>
<feature type="compositionally biased region" description="Acidic residues" evidence="1">
    <location>
        <begin position="43"/>
        <end position="72"/>
    </location>
</feature>
<dbReference type="InterPro" id="IPR012938">
    <property type="entry name" value="Glc/Sorbosone_DH"/>
</dbReference>
<organism evidence="3 4">
    <name type="scientific">Alkalicoccus luteus</name>
    <dbReference type="NCBI Taxonomy" id="1237094"/>
    <lineage>
        <taxon>Bacteria</taxon>
        <taxon>Bacillati</taxon>
        <taxon>Bacillota</taxon>
        <taxon>Bacilli</taxon>
        <taxon>Bacillales</taxon>
        <taxon>Bacillaceae</taxon>
        <taxon>Alkalicoccus</taxon>
    </lineage>
</organism>
<accession>A0A969PSA5</accession>
<dbReference type="PROSITE" id="PS51257">
    <property type="entry name" value="PROKAR_LIPOPROTEIN"/>
    <property type="match status" value="1"/>
</dbReference>
<sequence length="407" mass="44796">MKKAWVMSAVVLLAACQGGEENNVTINDDTEIEDENGNAAENTEPENSEIENDENDENEANEDNEANDEAETAGDGADQISLLGTGTEDWDVEIVADNLDSPWSIAVYDEETFMLTSREGMLLEISDSSVTEVELDTSDATVQEGEGGLLGFVPSESDDDSAFIYYTYESGGELLNKIAQIERTEDNWEETEVLLDEIEGARTHNGGRLAIGPDDMLYATTGDAEVTEWSQDPDVLAGSILRMTTEGDVPDDNPMDDSYVYSYGHRNPQGMAWAEDDTMYSSEHGAQALDEINIIEAGNNYGWPVIEGDESEEGMEEPLVHSGDDTWAPSGTAMWQEEELVMTGLRGQSLYVLDEENESVDIVFEGEGRLRDVMYHEGALYLLTNNTDGRGDPQENDDRLLRLTPGQ</sequence>
<dbReference type="AlphaFoldDB" id="A0A969PSA5"/>
<protein>
    <submittedName>
        <fullName evidence="3">PQQ-dependent sugar dehydrogenase</fullName>
    </submittedName>
</protein>
<feature type="region of interest" description="Disordered" evidence="1">
    <location>
        <begin position="18"/>
        <end position="82"/>
    </location>
</feature>
<dbReference type="Proteomes" id="UP000752012">
    <property type="component" value="Unassembled WGS sequence"/>
</dbReference>
<evidence type="ECO:0000313" key="4">
    <source>
        <dbReference type="Proteomes" id="UP000752012"/>
    </source>
</evidence>
<dbReference type="Gene3D" id="2.120.10.30">
    <property type="entry name" value="TolB, C-terminal domain"/>
    <property type="match status" value="1"/>
</dbReference>
<dbReference type="EMBL" id="JAATHJ010000025">
    <property type="protein sequence ID" value="NJP38610.1"/>
    <property type="molecule type" value="Genomic_DNA"/>
</dbReference>
<evidence type="ECO:0000259" key="2">
    <source>
        <dbReference type="Pfam" id="PF07995"/>
    </source>
</evidence>
<dbReference type="InterPro" id="IPR011042">
    <property type="entry name" value="6-blade_b-propeller_TolB-like"/>
</dbReference>
<comment type="caution">
    <text evidence="3">The sequence shown here is derived from an EMBL/GenBank/DDBJ whole genome shotgun (WGS) entry which is preliminary data.</text>
</comment>
<gene>
    <name evidence="3" type="ORF">HCN83_13595</name>
</gene>
<name>A0A969PSA5_9BACI</name>
<dbReference type="SUPFAM" id="SSF50952">
    <property type="entry name" value="Soluble quinoprotein glucose dehydrogenase"/>
    <property type="match status" value="1"/>
</dbReference>
<dbReference type="Pfam" id="PF07995">
    <property type="entry name" value="GSDH"/>
    <property type="match status" value="1"/>
</dbReference>
<evidence type="ECO:0000313" key="3">
    <source>
        <dbReference type="EMBL" id="NJP38610.1"/>
    </source>
</evidence>
<evidence type="ECO:0000256" key="1">
    <source>
        <dbReference type="SAM" id="MobiDB-lite"/>
    </source>
</evidence>